<keyword evidence="5 6" id="KW-0472">Membrane</keyword>
<dbReference type="RefSeq" id="XP_013275901.1">
    <property type="nucleotide sequence ID" value="XM_013420447.1"/>
</dbReference>
<dbReference type="SUPFAM" id="SSF103473">
    <property type="entry name" value="MFS general substrate transporter"/>
    <property type="match status" value="1"/>
</dbReference>
<dbReference type="HOGENOM" id="CLU_1138526_0_0_1"/>
<proteinExistence type="predicted"/>
<keyword evidence="4 6" id="KW-1133">Transmembrane helix</keyword>
<protein>
    <submittedName>
        <fullName evidence="7">Uncharacterized protein</fullName>
    </submittedName>
</protein>
<evidence type="ECO:0000256" key="5">
    <source>
        <dbReference type="ARBA" id="ARBA00023136"/>
    </source>
</evidence>
<dbReference type="InterPro" id="IPR011701">
    <property type="entry name" value="MFS"/>
</dbReference>
<evidence type="ECO:0000256" key="4">
    <source>
        <dbReference type="ARBA" id="ARBA00022989"/>
    </source>
</evidence>
<evidence type="ECO:0000256" key="2">
    <source>
        <dbReference type="ARBA" id="ARBA00022448"/>
    </source>
</evidence>
<dbReference type="VEuPathDB" id="FungiDB:Z518_03422"/>
<evidence type="ECO:0000256" key="3">
    <source>
        <dbReference type="ARBA" id="ARBA00022692"/>
    </source>
</evidence>
<dbReference type="EMBL" id="KN847476">
    <property type="protein sequence ID" value="KIX08765.1"/>
    <property type="molecule type" value="Genomic_DNA"/>
</dbReference>
<evidence type="ECO:0000313" key="7">
    <source>
        <dbReference type="EMBL" id="KIX08765.1"/>
    </source>
</evidence>
<sequence>MNFIVQGALTIGVAILGWFWIVDFPIRKAKFLSADEVRVVKYRLLRERGSSEGENVTWRAVQIVGLDWRVWTLSFVHARGAAGTSGLLLFLPIVLRKGLGYSQTMSYLLAAPPSAVAAIFAFAVTLISDRYRIRGPFVVLEGAFTIIGLCIIGFLDNPAPRYAGSFLGSCGTNALIVTAAAWGLEETASSSLLRPSFDIKFHTSETKRTRPILSRSRGMLYPCRVVSLDVYHHHSTFNPRKSTG</sequence>
<feature type="transmembrane region" description="Helical" evidence="6">
    <location>
        <begin position="7"/>
        <end position="26"/>
    </location>
</feature>
<dbReference type="InterPro" id="IPR036259">
    <property type="entry name" value="MFS_trans_sf"/>
</dbReference>
<dbReference type="GO" id="GO:0022857">
    <property type="term" value="F:transmembrane transporter activity"/>
    <property type="evidence" value="ECO:0007669"/>
    <property type="project" value="InterPro"/>
</dbReference>
<evidence type="ECO:0000256" key="6">
    <source>
        <dbReference type="SAM" id="Phobius"/>
    </source>
</evidence>
<feature type="transmembrane region" description="Helical" evidence="6">
    <location>
        <begin position="107"/>
        <end position="127"/>
    </location>
</feature>
<dbReference type="PANTHER" id="PTHR43791:SF3">
    <property type="entry name" value="MAJOR FACILITATOR SUPERFAMILY (MFS) PROFILE DOMAIN-CONTAINING PROTEIN"/>
    <property type="match status" value="1"/>
</dbReference>
<dbReference type="Pfam" id="PF07690">
    <property type="entry name" value="MFS_1"/>
    <property type="match status" value="1"/>
</dbReference>
<keyword evidence="2" id="KW-0813">Transport</keyword>
<reference evidence="7 8" key="1">
    <citation type="submission" date="2015-01" db="EMBL/GenBank/DDBJ databases">
        <title>The Genome Sequence of Rhinocladiella mackenzie CBS 650.93.</title>
        <authorList>
            <consortium name="The Broad Institute Genomics Platform"/>
            <person name="Cuomo C."/>
            <person name="de Hoog S."/>
            <person name="Gorbushina A."/>
            <person name="Stielow B."/>
            <person name="Teixiera M."/>
            <person name="Abouelleil A."/>
            <person name="Chapman S.B."/>
            <person name="Priest M."/>
            <person name="Young S.K."/>
            <person name="Wortman J."/>
            <person name="Nusbaum C."/>
            <person name="Birren B."/>
        </authorList>
    </citation>
    <scope>NUCLEOTIDE SEQUENCE [LARGE SCALE GENOMIC DNA]</scope>
    <source>
        <strain evidence="7 8">CBS 650.93</strain>
    </source>
</reference>
<comment type="subcellular location">
    <subcellularLocation>
        <location evidence="1">Membrane</location>
        <topology evidence="1">Multi-pass membrane protein</topology>
    </subcellularLocation>
</comment>
<dbReference type="GeneID" id="25291493"/>
<feature type="transmembrane region" description="Helical" evidence="6">
    <location>
        <begin position="162"/>
        <end position="184"/>
    </location>
</feature>
<keyword evidence="8" id="KW-1185">Reference proteome</keyword>
<keyword evidence="3 6" id="KW-0812">Transmembrane</keyword>
<dbReference type="OrthoDB" id="3639251at2759"/>
<dbReference type="GO" id="GO:0016020">
    <property type="term" value="C:membrane"/>
    <property type="evidence" value="ECO:0007669"/>
    <property type="project" value="UniProtKB-SubCell"/>
</dbReference>
<evidence type="ECO:0000313" key="8">
    <source>
        <dbReference type="Proteomes" id="UP000053617"/>
    </source>
</evidence>
<evidence type="ECO:0000256" key="1">
    <source>
        <dbReference type="ARBA" id="ARBA00004141"/>
    </source>
</evidence>
<organism evidence="7 8">
    <name type="scientific">Rhinocladiella mackenziei CBS 650.93</name>
    <dbReference type="NCBI Taxonomy" id="1442369"/>
    <lineage>
        <taxon>Eukaryota</taxon>
        <taxon>Fungi</taxon>
        <taxon>Dikarya</taxon>
        <taxon>Ascomycota</taxon>
        <taxon>Pezizomycotina</taxon>
        <taxon>Eurotiomycetes</taxon>
        <taxon>Chaetothyriomycetidae</taxon>
        <taxon>Chaetothyriales</taxon>
        <taxon>Herpotrichiellaceae</taxon>
        <taxon>Rhinocladiella</taxon>
    </lineage>
</organism>
<dbReference type="Proteomes" id="UP000053617">
    <property type="component" value="Unassembled WGS sequence"/>
</dbReference>
<feature type="transmembrane region" description="Helical" evidence="6">
    <location>
        <begin position="133"/>
        <end position="155"/>
    </location>
</feature>
<dbReference type="PANTHER" id="PTHR43791">
    <property type="entry name" value="PERMEASE-RELATED"/>
    <property type="match status" value="1"/>
</dbReference>
<name>A0A0D2JHD5_9EURO</name>
<gene>
    <name evidence="7" type="ORF">Z518_03422</name>
</gene>
<accession>A0A0D2JHD5</accession>
<dbReference type="Gene3D" id="1.20.1250.20">
    <property type="entry name" value="MFS general substrate transporter like domains"/>
    <property type="match status" value="1"/>
</dbReference>
<dbReference type="AlphaFoldDB" id="A0A0D2JHD5"/>